<accession>A0AAX2DM96</accession>
<reference evidence="2 3" key="1">
    <citation type="submission" date="2016-10" db="EMBL/GenBank/DDBJ databases">
        <authorList>
            <person name="Varghese N."/>
            <person name="Submissions S."/>
        </authorList>
    </citation>
    <scope>NUCLEOTIDE SEQUENCE [LARGE SCALE GENOMIC DNA]</scope>
    <source>
        <strain evidence="2 3">ATCC 49954</strain>
    </source>
</reference>
<dbReference type="InterPro" id="IPR018958">
    <property type="entry name" value="Knr4/Smi1-like_dom"/>
</dbReference>
<dbReference type="EMBL" id="FNMX01000002">
    <property type="protein sequence ID" value="SDW29816.1"/>
    <property type="molecule type" value="Genomic_DNA"/>
</dbReference>
<dbReference type="Proteomes" id="UP000183610">
    <property type="component" value="Unassembled WGS sequence"/>
</dbReference>
<dbReference type="Gene3D" id="3.40.1580.10">
    <property type="entry name" value="SMI1/KNR4-like"/>
    <property type="match status" value="1"/>
</dbReference>
<dbReference type="SUPFAM" id="SSF160631">
    <property type="entry name" value="SMI1/KNR4-like"/>
    <property type="match status" value="1"/>
</dbReference>
<dbReference type="SMART" id="SM00860">
    <property type="entry name" value="SMI1_KNR4"/>
    <property type="match status" value="1"/>
</dbReference>
<protein>
    <submittedName>
        <fullName evidence="2">SMI1-KNR4 cell-wall</fullName>
    </submittedName>
</protein>
<sequence>MMSIWVKNDHEGATNQAILAKEIELGVTLPVEYKQLIQQQNGGLIRKNHFKTTEPTSYGLDFGEIYYLAGLNELLPAIPEQKDVELAGKQVFFHQDESRYIGFSYSNDIENPSIIYVDFETLQTLIVAENLTDFLEQLYFSPFPIDLAERFPRKKLDQILASSNVQKTKQLMETLEDYGDKNWYLETLIVLLKKQEIPDNLIAYSLFENQLIYFRRKLVPELVETIFHLLSKSDGINGNELALLKKEWID</sequence>
<organism evidence="2 3">
    <name type="scientific">Listeria ivanovii</name>
    <dbReference type="NCBI Taxonomy" id="1638"/>
    <lineage>
        <taxon>Bacteria</taxon>
        <taxon>Bacillati</taxon>
        <taxon>Bacillota</taxon>
        <taxon>Bacilli</taxon>
        <taxon>Bacillales</taxon>
        <taxon>Listeriaceae</taxon>
        <taxon>Listeria</taxon>
    </lineage>
</organism>
<gene>
    <name evidence="2" type="ORF">SAMN05421782_102297</name>
</gene>
<dbReference type="InterPro" id="IPR037883">
    <property type="entry name" value="Knr4/Smi1-like_sf"/>
</dbReference>
<name>A0AAX2DM96_LISIV</name>
<evidence type="ECO:0000313" key="2">
    <source>
        <dbReference type="EMBL" id="SDW29816.1"/>
    </source>
</evidence>
<comment type="caution">
    <text evidence="2">The sequence shown here is derived from an EMBL/GenBank/DDBJ whole genome shotgun (WGS) entry which is preliminary data.</text>
</comment>
<evidence type="ECO:0000313" key="3">
    <source>
        <dbReference type="Proteomes" id="UP000183610"/>
    </source>
</evidence>
<evidence type="ECO:0000259" key="1">
    <source>
        <dbReference type="SMART" id="SM00860"/>
    </source>
</evidence>
<proteinExistence type="predicted"/>
<feature type="domain" description="Knr4/Smi1-like" evidence="1">
    <location>
        <begin position="12"/>
        <end position="137"/>
    </location>
</feature>
<dbReference type="AlphaFoldDB" id="A0AAX2DM96"/>
<dbReference type="Pfam" id="PF14568">
    <property type="entry name" value="SUKH_6"/>
    <property type="match status" value="1"/>
</dbReference>